<keyword evidence="3" id="KW-1185">Reference proteome</keyword>
<feature type="compositionally biased region" description="Polar residues" evidence="1">
    <location>
        <begin position="76"/>
        <end position="87"/>
    </location>
</feature>
<evidence type="ECO:0000256" key="1">
    <source>
        <dbReference type="SAM" id="MobiDB-lite"/>
    </source>
</evidence>
<feature type="region of interest" description="Disordered" evidence="1">
    <location>
        <begin position="48"/>
        <end position="133"/>
    </location>
</feature>
<dbReference type="AlphaFoldDB" id="A0AAD1S7T0"/>
<protein>
    <submittedName>
        <fullName evidence="2">Uncharacterized protein</fullName>
    </submittedName>
</protein>
<evidence type="ECO:0000313" key="3">
    <source>
        <dbReference type="Proteomes" id="UP001295444"/>
    </source>
</evidence>
<feature type="region of interest" description="Disordered" evidence="1">
    <location>
        <begin position="1"/>
        <end position="22"/>
    </location>
</feature>
<gene>
    <name evidence="2" type="ORF">PECUL_23A012244</name>
</gene>
<feature type="compositionally biased region" description="Basic and acidic residues" evidence="1">
    <location>
        <begin position="7"/>
        <end position="19"/>
    </location>
</feature>
<evidence type="ECO:0000313" key="2">
    <source>
        <dbReference type="EMBL" id="CAH2293170.1"/>
    </source>
</evidence>
<feature type="compositionally biased region" description="Basic and acidic residues" evidence="1">
    <location>
        <begin position="57"/>
        <end position="67"/>
    </location>
</feature>
<feature type="compositionally biased region" description="Basic residues" evidence="1">
    <location>
        <begin position="100"/>
        <end position="113"/>
    </location>
</feature>
<organism evidence="2 3">
    <name type="scientific">Pelobates cultripes</name>
    <name type="common">Western spadefoot toad</name>
    <dbReference type="NCBI Taxonomy" id="61616"/>
    <lineage>
        <taxon>Eukaryota</taxon>
        <taxon>Metazoa</taxon>
        <taxon>Chordata</taxon>
        <taxon>Craniata</taxon>
        <taxon>Vertebrata</taxon>
        <taxon>Euteleostomi</taxon>
        <taxon>Amphibia</taxon>
        <taxon>Batrachia</taxon>
        <taxon>Anura</taxon>
        <taxon>Pelobatoidea</taxon>
        <taxon>Pelobatidae</taxon>
        <taxon>Pelobates</taxon>
    </lineage>
</organism>
<name>A0AAD1S7T0_PELCU</name>
<proteinExistence type="predicted"/>
<sequence>MADAQPNEDHALPEYRLSPDESLNTRLQKLLEYFWVRVEARHAATQIRAQANRGAKQTRESDSRREPSGPLGINPTKLTTSQQTSPSGLKALRGEAPRYPPHRRRPIRRRRRNTTTAPRPTPMGKDPTYKRPRARGETILALQQSRSRGVNPAYPWLPATIWTYPTQPLQLPPRSIG</sequence>
<reference evidence="2" key="1">
    <citation type="submission" date="2022-03" db="EMBL/GenBank/DDBJ databases">
        <authorList>
            <person name="Alioto T."/>
            <person name="Alioto T."/>
            <person name="Gomez Garrido J."/>
        </authorList>
    </citation>
    <scope>NUCLEOTIDE SEQUENCE</scope>
</reference>
<dbReference type="Proteomes" id="UP001295444">
    <property type="component" value="Chromosome 05"/>
</dbReference>
<dbReference type="EMBL" id="OW240916">
    <property type="protein sequence ID" value="CAH2293170.1"/>
    <property type="molecule type" value="Genomic_DNA"/>
</dbReference>
<accession>A0AAD1S7T0</accession>